<sequence length="134" mass="15405">MSYAIHDEGAGYLTTTFHTELPAPGIPAKYGFEIFEPIPDPTGPYDKSDPAWDFHGQWLGHKIGGAPFIHGPDRDELRNLLQNGYELLLMLKEPSYSVDDWKRCDDYSGDWLFGEHRFNVLINPRTMDVRYTWG</sequence>
<dbReference type="EMBL" id="ABVL01000053">
    <property type="protein sequence ID" value="EDY15826.1"/>
    <property type="molecule type" value="Genomic_DNA"/>
</dbReference>
<evidence type="ECO:0000313" key="2">
    <source>
        <dbReference type="Proteomes" id="UP000005824"/>
    </source>
</evidence>
<dbReference type="InParanoid" id="B4DCL2"/>
<proteinExistence type="predicted"/>
<name>B4DCL2_9BACT</name>
<comment type="caution">
    <text evidence="1">The sequence shown here is derived from an EMBL/GenBank/DDBJ whole genome shotgun (WGS) entry which is preliminary data.</text>
</comment>
<organism evidence="1 2">
    <name type="scientific">Chthoniobacter flavus Ellin428</name>
    <dbReference type="NCBI Taxonomy" id="497964"/>
    <lineage>
        <taxon>Bacteria</taxon>
        <taxon>Pseudomonadati</taxon>
        <taxon>Verrucomicrobiota</taxon>
        <taxon>Spartobacteria</taxon>
        <taxon>Chthoniobacterales</taxon>
        <taxon>Chthoniobacteraceae</taxon>
        <taxon>Chthoniobacter</taxon>
    </lineage>
</organism>
<dbReference type="RefSeq" id="WP_006983970.1">
    <property type="nucleotide sequence ID" value="NZ_ABVL01000053.1"/>
</dbReference>
<protein>
    <submittedName>
        <fullName evidence="1">Uncharacterized protein</fullName>
    </submittedName>
</protein>
<accession>B4DCL2</accession>
<gene>
    <name evidence="1" type="ORF">CfE428DRAFT_6653</name>
</gene>
<evidence type="ECO:0000313" key="1">
    <source>
        <dbReference type="EMBL" id="EDY15826.1"/>
    </source>
</evidence>
<dbReference type="Proteomes" id="UP000005824">
    <property type="component" value="Unassembled WGS sequence"/>
</dbReference>
<reference evidence="1 2" key="1">
    <citation type="journal article" date="2011" name="J. Bacteriol.">
        <title>Genome sequence of Chthoniobacter flavus Ellin428, an aerobic heterotrophic soil bacterium.</title>
        <authorList>
            <person name="Kant R."/>
            <person name="van Passel M.W."/>
            <person name="Palva A."/>
            <person name="Lucas S."/>
            <person name="Lapidus A."/>
            <person name="Glavina Del Rio T."/>
            <person name="Dalin E."/>
            <person name="Tice H."/>
            <person name="Bruce D."/>
            <person name="Goodwin L."/>
            <person name="Pitluck S."/>
            <person name="Larimer F.W."/>
            <person name="Land M.L."/>
            <person name="Hauser L."/>
            <person name="Sangwan P."/>
            <person name="de Vos W.M."/>
            <person name="Janssen P.H."/>
            <person name="Smidt H."/>
        </authorList>
    </citation>
    <scope>NUCLEOTIDE SEQUENCE [LARGE SCALE GENOMIC DNA]</scope>
    <source>
        <strain evidence="1 2">Ellin428</strain>
    </source>
</reference>
<keyword evidence="2" id="KW-1185">Reference proteome</keyword>
<dbReference type="AlphaFoldDB" id="B4DCL2"/>